<accession>A0A0K2SQG3</accession>
<feature type="signal peptide" evidence="1">
    <location>
        <begin position="1"/>
        <end position="21"/>
    </location>
</feature>
<reference evidence="3" key="1">
    <citation type="submission" date="2015-07" db="EMBL/GenBank/DDBJ databases">
        <title>Complete genome sequence and phylogenetic analysis of Limnochorda pilosa.</title>
        <authorList>
            <person name="Watanabe M."/>
            <person name="Kojima H."/>
            <person name="Fukui M."/>
        </authorList>
    </citation>
    <scope>NUCLEOTIDE SEQUENCE [LARGE SCALE GENOMIC DNA]</scope>
    <source>
        <strain evidence="3">HC45</strain>
    </source>
</reference>
<keyword evidence="1" id="KW-0732">Signal</keyword>
<sequence length="142" mass="16151">MQNWLVVLVLVGLVATVAVPAATYQPPDEGITITGRVVNAEGEPLPATVSARQTWGRGISSTENYWKVPHWRMPQTRTDRDGYFELQGLHNYPQMENHMYYVVARPDDTSYDRFTGFYVDLTKYEDGAVVDWGTIVVNRTPR</sequence>
<evidence type="ECO:0000313" key="2">
    <source>
        <dbReference type="EMBL" id="BAS29365.1"/>
    </source>
</evidence>
<keyword evidence="3" id="KW-1185">Reference proteome</keyword>
<evidence type="ECO:0000256" key="1">
    <source>
        <dbReference type="SAM" id="SignalP"/>
    </source>
</evidence>
<dbReference type="Proteomes" id="UP000065807">
    <property type="component" value="Chromosome"/>
</dbReference>
<evidence type="ECO:0008006" key="4">
    <source>
        <dbReference type="Google" id="ProtNLM"/>
    </source>
</evidence>
<dbReference type="AlphaFoldDB" id="A0A0K2SQG3"/>
<gene>
    <name evidence="2" type="ORF">LIP_3554</name>
</gene>
<name>A0A0K2SQG3_LIMPI</name>
<dbReference type="RefSeq" id="WP_068140984.1">
    <property type="nucleotide sequence ID" value="NZ_AP014924.1"/>
</dbReference>
<organism evidence="2 3">
    <name type="scientific">Limnochorda pilosa</name>
    <dbReference type="NCBI Taxonomy" id="1555112"/>
    <lineage>
        <taxon>Bacteria</taxon>
        <taxon>Bacillati</taxon>
        <taxon>Bacillota</taxon>
        <taxon>Limnochordia</taxon>
        <taxon>Limnochordales</taxon>
        <taxon>Limnochordaceae</taxon>
        <taxon>Limnochorda</taxon>
    </lineage>
</organism>
<dbReference type="STRING" id="1555112.LIP_3554"/>
<dbReference type="EMBL" id="AP014924">
    <property type="protein sequence ID" value="BAS29365.1"/>
    <property type="molecule type" value="Genomic_DNA"/>
</dbReference>
<dbReference type="KEGG" id="lpil:LIP_3554"/>
<protein>
    <recommendedName>
        <fullName evidence="4">Carboxypeptidase regulatory-like domain-containing protein</fullName>
    </recommendedName>
</protein>
<feature type="chain" id="PRO_5005487134" description="Carboxypeptidase regulatory-like domain-containing protein" evidence="1">
    <location>
        <begin position="22"/>
        <end position="142"/>
    </location>
</feature>
<reference evidence="3" key="2">
    <citation type="journal article" date="2016" name="Int. J. Syst. Evol. Microbiol.">
        <title>Complete genome sequence and cell structure of Limnochorda pilosa, a Gram-negative spore-former within the phylum Firmicutes.</title>
        <authorList>
            <person name="Watanabe M."/>
            <person name="Kojima H."/>
            <person name="Fukui M."/>
        </authorList>
    </citation>
    <scope>NUCLEOTIDE SEQUENCE [LARGE SCALE GENOMIC DNA]</scope>
    <source>
        <strain evidence="3">HC45</strain>
    </source>
</reference>
<proteinExistence type="predicted"/>
<evidence type="ECO:0000313" key="3">
    <source>
        <dbReference type="Proteomes" id="UP000065807"/>
    </source>
</evidence>